<dbReference type="EMBL" id="NBSH01000030">
    <property type="protein sequence ID" value="ORX33250.1"/>
    <property type="molecule type" value="Genomic_DNA"/>
</dbReference>
<dbReference type="STRING" id="4999.A0A1Y1U5E5"/>
<dbReference type="PANTHER" id="PTHR47563">
    <property type="entry name" value="PROTEIN FMP25, MITOCHONDRIAL"/>
    <property type="match status" value="1"/>
</dbReference>
<dbReference type="GO" id="GO:0005743">
    <property type="term" value="C:mitochondrial inner membrane"/>
    <property type="evidence" value="ECO:0007669"/>
    <property type="project" value="TreeGrafter"/>
</dbReference>
<dbReference type="PROSITE" id="PS50012">
    <property type="entry name" value="RCC1_3"/>
    <property type="match status" value="1"/>
</dbReference>
<reference evidence="2 3" key="1">
    <citation type="submission" date="2017-03" db="EMBL/GenBank/DDBJ databases">
        <title>Widespread Adenine N6-methylation of Active Genes in Fungi.</title>
        <authorList>
            <consortium name="DOE Joint Genome Institute"/>
            <person name="Mondo S.J."/>
            <person name="Dannebaum R.O."/>
            <person name="Kuo R.C."/>
            <person name="Louie K.B."/>
            <person name="Bewick A.J."/>
            <person name="Labutti K."/>
            <person name="Haridas S."/>
            <person name="Kuo A."/>
            <person name="Salamov A."/>
            <person name="Ahrendt S.R."/>
            <person name="Lau R."/>
            <person name="Bowen B.P."/>
            <person name="Lipzen A."/>
            <person name="Sullivan W."/>
            <person name="Andreopoulos W.B."/>
            <person name="Clum A."/>
            <person name="Lindquist E."/>
            <person name="Daum C."/>
            <person name="Northen T.R."/>
            <person name="Ramamoorthy G."/>
            <person name="Schmitz R.J."/>
            <person name="Gryganskyi A."/>
            <person name="Culley D."/>
            <person name="Magnuson J."/>
            <person name="James T.Y."/>
            <person name="O'Malley M.A."/>
            <person name="Stajich J.E."/>
            <person name="Spatafora J.W."/>
            <person name="Visel A."/>
            <person name="Grigoriev I.V."/>
        </authorList>
    </citation>
    <scope>NUCLEOTIDE SEQUENCE [LARGE SCALE GENOMIC DNA]</scope>
    <source>
        <strain evidence="2 3">NRRL Y-17943</strain>
    </source>
</reference>
<proteinExistence type="predicted"/>
<evidence type="ECO:0000313" key="3">
    <source>
        <dbReference type="Proteomes" id="UP000193218"/>
    </source>
</evidence>
<dbReference type="GO" id="GO:0034551">
    <property type="term" value="P:mitochondrial respiratory chain complex III assembly"/>
    <property type="evidence" value="ECO:0007669"/>
    <property type="project" value="TreeGrafter"/>
</dbReference>
<gene>
    <name evidence="2" type="ORF">BD324DRAFT_585299</name>
</gene>
<dbReference type="SUPFAM" id="SSF50985">
    <property type="entry name" value="RCC1/BLIP-II"/>
    <property type="match status" value="1"/>
</dbReference>
<accession>A0A1Y1U5E5</accession>
<dbReference type="InParanoid" id="A0A1Y1U5E5"/>
<protein>
    <submittedName>
        <fullName evidence="2">Regulator of chromosome condensation 1/beta-lactamase-inhibitor protein II</fullName>
    </submittedName>
</protein>
<dbReference type="RefSeq" id="XP_021867615.1">
    <property type="nucleotide sequence ID" value="XM_022013735.1"/>
</dbReference>
<dbReference type="InterPro" id="IPR000408">
    <property type="entry name" value="Reg_chr_condens"/>
</dbReference>
<dbReference type="Gene3D" id="2.130.10.30">
    <property type="entry name" value="Regulator of chromosome condensation 1/beta-lactamase-inhibitor protein II"/>
    <property type="match status" value="1"/>
</dbReference>
<dbReference type="Pfam" id="PF13540">
    <property type="entry name" value="RCC1_2"/>
    <property type="match status" value="1"/>
</dbReference>
<organism evidence="2 3">
    <name type="scientific">Kockovaella imperatae</name>
    <dbReference type="NCBI Taxonomy" id="4999"/>
    <lineage>
        <taxon>Eukaryota</taxon>
        <taxon>Fungi</taxon>
        <taxon>Dikarya</taxon>
        <taxon>Basidiomycota</taxon>
        <taxon>Agaricomycotina</taxon>
        <taxon>Tremellomycetes</taxon>
        <taxon>Tremellales</taxon>
        <taxon>Cuniculitremaceae</taxon>
        <taxon>Kockovaella</taxon>
    </lineage>
</organism>
<dbReference type="GeneID" id="33555543"/>
<evidence type="ECO:0000313" key="2">
    <source>
        <dbReference type="EMBL" id="ORX33250.1"/>
    </source>
</evidence>
<sequence>MSFTASSSRVLRSRAIPLVAASTLSISIYAVYNYSFPLRADSETPPAPSASSTSALIKRQNAILAASPGPHTPIAWGTNRYLTLSSDQSTTVLKKPTPLSRLGSTPYRDIVLAEQYGACVDANGDLWMWGAGYDPSGEMGKSLKGKLIALSSSGKLYAVSASKAFQDQKIYKEEMSWWSWLFGSSPGVDFIELKPESSLKRGERWKSVAVGTHHLLAATTKGRTFSLPLTPAANSHRQLGTNEEFSTSFPVPSSPQALSKVSELPPESDIRFATRLKEIHLLKGINVAQVAASDRTSFMRTSNGKVLGFGANEAGQIGLGTGGTIEIIQVPVEIVLAKNYPSGTSVECIDVVAAGQSTFFTVRRATPGSSTLIDLLSCGNGMSGSLGNGLWSSAGFAPVKVKTVSGLQEYSEKTKSFVPVEIHSISAAPSSAAHVFAVLDTVAQADKDGLQKGLYGRDVMVWGGNGDYQLGNGKRSSLAVPQHLLPIIPRLLSGTAAVTAESGLSSGTLSPMPHSRLQLHDGKANAYDPEGKLLKRNVKYEETVVAGWNASVLYNKIKL</sequence>
<dbReference type="InterPro" id="IPR009091">
    <property type="entry name" value="RCC1/BLIP-II"/>
</dbReference>
<name>A0A1Y1U5E5_9TREE</name>
<dbReference type="OrthoDB" id="10256179at2759"/>
<keyword evidence="3" id="KW-1185">Reference proteome</keyword>
<dbReference type="AlphaFoldDB" id="A0A1Y1U5E5"/>
<feature type="repeat" description="RCC1" evidence="1">
    <location>
        <begin position="304"/>
        <end position="365"/>
    </location>
</feature>
<comment type="caution">
    <text evidence="2">The sequence shown here is derived from an EMBL/GenBank/DDBJ whole genome shotgun (WGS) entry which is preliminary data.</text>
</comment>
<dbReference type="PANTHER" id="PTHR47563:SF1">
    <property type="entry name" value="PROTEIN FMP25, MITOCHONDRIAL"/>
    <property type="match status" value="1"/>
</dbReference>
<dbReference type="InterPro" id="IPR053245">
    <property type="entry name" value="MitoProcess-Associated"/>
</dbReference>
<evidence type="ECO:0000256" key="1">
    <source>
        <dbReference type="PROSITE-ProRule" id="PRU00235"/>
    </source>
</evidence>
<dbReference type="Proteomes" id="UP000193218">
    <property type="component" value="Unassembled WGS sequence"/>
</dbReference>